<gene>
    <name evidence="1" type="ORF">ACOLOM_LOCUS11703</name>
</gene>
<comment type="caution">
    <text evidence="1">The sequence shown here is derived from an EMBL/GenBank/DDBJ whole genome shotgun (WGS) entry which is preliminary data.</text>
</comment>
<proteinExistence type="predicted"/>
<reference evidence="1" key="1">
    <citation type="submission" date="2021-06" db="EMBL/GenBank/DDBJ databases">
        <authorList>
            <person name="Kallberg Y."/>
            <person name="Tangrot J."/>
            <person name="Rosling A."/>
        </authorList>
    </citation>
    <scope>NUCLEOTIDE SEQUENCE</scope>
    <source>
        <strain evidence="1">CL356</strain>
    </source>
</reference>
<dbReference type="Proteomes" id="UP000789525">
    <property type="component" value="Unassembled WGS sequence"/>
</dbReference>
<accession>A0ACA9Q3F8</accession>
<protein>
    <submittedName>
        <fullName evidence="1">6586_t:CDS:1</fullName>
    </submittedName>
</protein>
<evidence type="ECO:0000313" key="2">
    <source>
        <dbReference type="Proteomes" id="UP000789525"/>
    </source>
</evidence>
<sequence length="112" mass="12621">EPTNLSHDNDAYEDGGEVGNESYAEQQPTTSSAEKVITIRLSNTSKDVRIRVDPKLDTIATLKTRLCIDQGLDIKMFTVRFFFLGCLLEDKTKLEDIELNDDQVLQALISEK</sequence>
<evidence type="ECO:0000313" key="1">
    <source>
        <dbReference type="EMBL" id="CAG8732062.1"/>
    </source>
</evidence>
<dbReference type="EMBL" id="CAJVPT010043341">
    <property type="protein sequence ID" value="CAG8732062.1"/>
    <property type="molecule type" value="Genomic_DNA"/>
</dbReference>
<keyword evidence="2" id="KW-1185">Reference proteome</keyword>
<organism evidence="1 2">
    <name type="scientific">Acaulospora colombiana</name>
    <dbReference type="NCBI Taxonomy" id="27376"/>
    <lineage>
        <taxon>Eukaryota</taxon>
        <taxon>Fungi</taxon>
        <taxon>Fungi incertae sedis</taxon>
        <taxon>Mucoromycota</taxon>
        <taxon>Glomeromycotina</taxon>
        <taxon>Glomeromycetes</taxon>
        <taxon>Diversisporales</taxon>
        <taxon>Acaulosporaceae</taxon>
        <taxon>Acaulospora</taxon>
    </lineage>
</organism>
<name>A0ACA9Q3F8_9GLOM</name>
<feature type="non-terminal residue" evidence="1">
    <location>
        <position position="1"/>
    </location>
</feature>